<feature type="transmembrane region" description="Helical" evidence="6">
    <location>
        <begin position="241"/>
        <end position="258"/>
    </location>
</feature>
<evidence type="ECO:0000256" key="3">
    <source>
        <dbReference type="ARBA" id="ARBA00022692"/>
    </source>
</evidence>
<feature type="transmembrane region" description="Helical" evidence="6">
    <location>
        <begin position="212"/>
        <end position="235"/>
    </location>
</feature>
<name>A0A834TYC8_9FABA</name>
<dbReference type="GO" id="GO:0016020">
    <property type="term" value="C:membrane"/>
    <property type="evidence" value="ECO:0007669"/>
    <property type="project" value="UniProtKB-SubCell"/>
</dbReference>
<evidence type="ECO:0000256" key="2">
    <source>
        <dbReference type="ARBA" id="ARBA00009074"/>
    </source>
</evidence>
<dbReference type="AlphaFoldDB" id="A0A834TYC8"/>
<comment type="subcellular location">
    <subcellularLocation>
        <location evidence="1">Membrane</location>
    </subcellularLocation>
</comment>
<keyword evidence="4 6" id="KW-1133">Transmembrane helix</keyword>
<dbReference type="EMBL" id="JAAIUW010000005">
    <property type="protein sequence ID" value="KAF7829542.1"/>
    <property type="molecule type" value="Genomic_DNA"/>
</dbReference>
<evidence type="ECO:0000256" key="1">
    <source>
        <dbReference type="ARBA" id="ARBA00004370"/>
    </source>
</evidence>
<dbReference type="InterPro" id="IPR007749">
    <property type="entry name" value="DUF677"/>
</dbReference>
<evidence type="ECO:0000256" key="5">
    <source>
        <dbReference type="ARBA" id="ARBA00023136"/>
    </source>
</evidence>
<dbReference type="OrthoDB" id="776561at2759"/>
<keyword evidence="3 6" id="KW-0812">Transmembrane</keyword>
<comment type="similarity">
    <text evidence="2">Belongs to the UPF0496 family.</text>
</comment>
<protein>
    <submittedName>
        <fullName evidence="7">UPF0496 protein</fullName>
    </submittedName>
</protein>
<evidence type="ECO:0000313" key="8">
    <source>
        <dbReference type="Proteomes" id="UP000634136"/>
    </source>
</evidence>
<reference evidence="7" key="1">
    <citation type="submission" date="2020-09" db="EMBL/GenBank/DDBJ databases">
        <title>Genome-Enabled Discovery of Anthraquinone Biosynthesis in Senna tora.</title>
        <authorList>
            <person name="Kang S.-H."/>
            <person name="Pandey R.P."/>
            <person name="Lee C.-M."/>
            <person name="Sim J.-S."/>
            <person name="Jeong J.-T."/>
            <person name="Choi B.-S."/>
            <person name="Jung M."/>
            <person name="Ginzburg D."/>
            <person name="Zhao K."/>
            <person name="Won S.Y."/>
            <person name="Oh T.-J."/>
            <person name="Yu Y."/>
            <person name="Kim N.-H."/>
            <person name="Lee O.R."/>
            <person name="Lee T.-H."/>
            <person name="Bashyal P."/>
            <person name="Kim T.-S."/>
            <person name="Lee W.-H."/>
            <person name="Kawkins C."/>
            <person name="Kim C.-K."/>
            <person name="Kim J.S."/>
            <person name="Ahn B.O."/>
            <person name="Rhee S.Y."/>
            <person name="Sohng J.K."/>
        </authorList>
    </citation>
    <scope>NUCLEOTIDE SEQUENCE</scope>
    <source>
        <tissue evidence="7">Leaf</tissue>
    </source>
</reference>
<dbReference type="Pfam" id="PF05055">
    <property type="entry name" value="DUF677"/>
    <property type="match status" value="1"/>
</dbReference>
<proteinExistence type="inferred from homology"/>
<dbReference type="Proteomes" id="UP000634136">
    <property type="component" value="Unassembled WGS sequence"/>
</dbReference>
<evidence type="ECO:0000256" key="4">
    <source>
        <dbReference type="ARBA" id="ARBA00022989"/>
    </source>
</evidence>
<gene>
    <name evidence="7" type="ORF">G2W53_011875</name>
</gene>
<organism evidence="7 8">
    <name type="scientific">Senna tora</name>
    <dbReference type="NCBI Taxonomy" id="362788"/>
    <lineage>
        <taxon>Eukaryota</taxon>
        <taxon>Viridiplantae</taxon>
        <taxon>Streptophyta</taxon>
        <taxon>Embryophyta</taxon>
        <taxon>Tracheophyta</taxon>
        <taxon>Spermatophyta</taxon>
        <taxon>Magnoliopsida</taxon>
        <taxon>eudicotyledons</taxon>
        <taxon>Gunneridae</taxon>
        <taxon>Pentapetalae</taxon>
        <taxon>rosids</taxon>
        <taxon>fabids</taxon>
        <taxon>Fabales</taxon>
        <taxon>Fabaceae</taxon>
        <taxon>Caesalpinioideae</taxon>
        <taxon>Cassia clade</taxon>
        <taxon>Senna</taxon>
    </lineage>
</organism>
<dbReference type="PANTHER" id="PTHR31113">
    <property type="entry name" value="UPF0496 PROTEIN 3-RELATED"/>
    <property type="match status" value="1"/>
</dbReference>
<keyword evidence="8" id="KW-1185">Reference proteome</keyword>
<accession>A0A834TYC8</accession>
<comment type="caution">
    <text evidence="7">The sequence shown here is derived from an EMBL/GenBank/DDBJ whole genome shotgun (WGS) entry which is preliminary data.</text>
</comment>
<keyword evidence="5 6" id="KW-0472">Membrane</keyword>
<sequence>MHRLTNIGWPKFSPLPIKGAGRRSGENLEEDGLCSTSKGSVNEEYLEAFRTKSFIDISNKAQIQQRKTISATSSLPDLFIHLTDYLLEPQQETVTKITQTFNVHRLLVDYFQASLEACQYCDKILETIHELRVSHHKLTRLMKLAKRVLDADDQSQNHIFEDLAMFATSQNNPLANVMSSVQSRDMHERYTGLWRGLKSKRRRIRRRIRCKIFFQKIGGIGLVVSHSALVMAVLILAFHSIVGIVAAPGIVSGLVCFFKKKFKWARTNSLEALWEQLDVAAKGVYILINDFDTLSRMVKRLYNEVEHWKAIADVCIKNIERYEMLKQVVKQYQDRESTFLDQLKELEQHIFLCFLTINRSRTLVIQQILEKQP</sequence>
<evidence type="ECO:0000313" key="7">
    <source>
        <dbReference type="EMBL" id="KAF7829542.1"/>
    </source>
</evidence>
<evidence type="ECO:0000256" key="6">
    <source>
        <dbReference type="SAM" id="Phobius"/>
    </source>
</evidence>
<dbReference type="PANTHER" id="PTHR31113:SF20">
    <property type="entry name" value="UPF0496 PROTEIN 2-RELATED"/>
    <property type="match status" value="1"/>
</dbReference>